<feature type="transmembrane region" description="Helical" evidence="7">
    <location>
        <begin position="87"/>
        <end position="104"/>
    </location>
</feature>
<evidence type="ECO:0000256" key="2">
    <source>
        <dbReference type="ARBA" id="ARBA00007400"/>
    </source>
</evidence>
<reference evidence="9 10" key="1">
    <citation type="submission" date="2016-10" db="EMBL/GenBank/DDBJ databases">
        <authorList>
            <person name="de Groot N.N."/>
        </authorList>
    </citation>
    <scope>NUCLEOTIDE SEQUENCE [LARGE SCALE GENOMIC DNA]</scope>
    <source>
        <strain evidence="9 10">CGMCC 1.9159</strain>
    </source>
</reference>
<evidence type="ECO:0000256" key="4">
    <source>
        <dbReference type="ARBA" id="ARBA00022692"/>
    </source>
</evidence>
<evidence type="ECO:0000259" key="8">
    <source>
        <dbReference type="Pfam" id="PF01757"/>
    </source>
</evidence>
<dbReference type="AlphaFoldDB" id="A0A1G9L9I3"/>
<keyword evidence="4 7" id="KW-0812">Transmembrane</keyword>
<evidence type="ECO:0000313" key="10">
    <source>
        <dbReference type="Proteomes" id="UP000199475"/>
    </source>
</evidence>
<feature type="transmembrane region" description="Helical" evidence="7">
    <location>
        <begin position="152"/>
        <end position="170"/>
    </location>
</feature>
<feature type="transmembrane region" description="Helical" evidence="7">
    <location>
        <begin position="295"/>
        <end position="316"/>
    </location>
</feature>
<dbReference type="EMBL" id="FNGP01000003">
    <property type="protein sequence ID" value="SDL58649.1"/>
    <property type="molecule type" value="Genomic_DNA"/>
</dbReference>
<evidence type="ECO:0000256" key="5">
    <source>
        <dbReference type="ARBA" id="ARBA00022989"/>
    </source>
</evidence>
<dbReference type="Pfam" id="PF01757">
    <property type="entry name" value="Acyl_transf_3"/>
    <property type="match status" value="1"/>
</dbReference>
<dbReference type="GO" id="GO:0009246">
    <property type="term" value="P:enterobacterial common antigen biosynthetic process"/>
    <property type="evidence" value="ECO:0007669"/>
    <property type="project" value="TreeGrafter"/>
</dbReference>
<gene>
    <name evidence="9" type="ORF">SAMN04488242_2119</name>
</gene>
<protein>
    <submittedName>
        <fullName evidence="9">Uncharacterized membrane protein YcfT</fullName>
    </submittedName>
</protein>
<organism evidence="9 10">
    <name type="scientific">Tessaracoccus oleiagri</name>
    <dbReference type="NCBI Taxonomy" id="686624"/>
    <lineage>
        <taxon>Bacteria</taxon>
        <taxon>Bacillati</taxon>
        <taxon>Actinomycetota</taxon>
        <taxon>Actinomycetes</taxon>
        <taxon>Propionibacteriales</taxon>
        <taxon>Propionibacteriaceae</taxon>
        <taxon>Tessaracoccus</taxon>
    </lineage>
</organism>
<keyword evidence="10" id="KW-1185">Reference proteome</keyword>
<evidence type="ECO:0000313" key="9">
    <source>
        <dbReference type="EMBL" id="SDL58649.1"/>
    </source>
</evidence>
<feature type="transmembrane region" description="Helical" evidence="7">
    <location>
        <begin position="124"/>
        <end position="145"/>
    </location>
</feature>
<feature type="transmembrane region" description="Helical" evidence="7">
    <location>
        <begin position="176"/>
        <end position="199"/>
    </location>
</feature>
<dbReference type="GO" id="GO:0016413">
    <property type="term" value="F:O-acetyltransferase activity"/>
    <property type="evidence" value="ECO:0007669"/>
    <property type="project" value="TreeGrafter"/>
</dbReference>
<comment type="similarity">
    <text evidence="2">Belongs to the acyltransferase 3 family.</text>
</comment>
<accession>A0A1G9L9I3</accession>
<feature type="transmembrane region" description="Helical" evidence="7">
    <location>
        <begin position="43"/>
        <end position="67"/>
    </location>
</feature>
<keyword evidence="3" id="KW-1003">Cell membrane</keyword>
<comment type="subcellular location">
    <subcellularLocation>
        <location evidence="1">Cell membrane</location>
        <topology evidence="1">Multi-pass membrane protein</topology>
    </subcellularLocation>
</comment>
<dbReference type="Proteomes" id="UP000199475">
    <property type="component" value="Unassembled WGS sequence"/>
</dbReference>
<evidence type="ECO:0000256" key="3">
    <source>
        <dbReference type="ARBA" id="ARBA00022475"/>
    </source>
</evidence>
<dbReference type="RefSeq" id="WP_218118429.1">
    <property type="nucleotide sequence ID" value="NZ_FNGP01000003.1"/>
</dbReference>
<keyword evidence="6 7" id="KW-0472">Membrane</keyword>
<dbReference type="GO" id="GO:0005886">
    <property type="term" value="C:plasma membrane"/>
    <property type="evidence" value="ECO:0007669"/>
    <property type="project" value="UniProtKB-SubCell"/>
</dbReference>
<name>A0A1G9L9I3_9ACTN</name>
<feature type="domain" description="Acyltransferase 3" evidence="8">
    <location>
        <begin position="11"/>
        <end position="315"/>
    </location>
</feature>
<dbReference type="PANTHER" id="PTHR40074:SF2">
    <property type="entry name" value="O-ACETYLTRANSFERASE WECH"/>
    <property type="match status" value="1"/>
</dbReference>
<evidence type="ECO:0000256" key="7">
    <source>
        <dbReference type="SAM" id="Phobius"/>
    </source>
</evidence>
<feature type="transmembrane region" description="Helical" evidence="7">
    <location>
        <begin position="211"/>
        <end position="227"/>
    </location>
</feature>
<dbReference type="InterPro" id="IPR002656">
    <property type="entry name" value="Acyl_transf_3_dom"/>
</dbReference>
<evidence type="ECO:0000256" key="6">
    <source>
        <dbReference type="ARBA" id="ARBA00023136"/>
    </source>
</evidence>
<keyword evidence="5 7" id="KW-1133">Transmembrane helix</keyword>
<proteinExistence type="inferred from homology"/>
<sequence>MSTKQSRPREVWIDVAKGIAIALVVLDHSRHLIDMVGLPVHPVWQWIGSTFASVRMPAFFMISGFFLYRWKTRGWRAFVKGKLSGFVYLYFVWATVYFVVDGLVVRHLEDRVLGLTRSGPVQHILRIDTPLWYLMALPLFSLIWWATRKWPAWIPVGIAFLGYIGTQAGWLHWPAVISTVGTIGFTHYLFAFLIGARANGFIRAWVPKAKAWHLLAFVTAWMLLVFTEPPVPGLRFFVAVPSLFLISAFVARSQRLSGPLLSIGKRSLPVYVTHWLLLEFQLGLTLRFLEEAPEWTGLVLTPLLWATSIVLAIAVWKLTRKRRWLWARPDPEPVSLHGSVLAPPRVNRPTGFGRIQ</sequence>
<dbReference type="PANTHER" id="PTHR40074">
    <property type="entry name" value="O-ACETYLTRANSFERASE WECH"/>
    <property type="match status" value="1"/>
</dbReference>
<dbReference type="STRING" id="686624.SAMN04488242_2119"/>
<evidence type="ECO:0000256" key="1">
    <source>
        <dbReference type="ARBA" id="ARBA00004651"/>
    </source>
</evidence>